<dbReference type="AlphaFoldDB" id="A0A0F9MXV3"/>
<organism evidence="1">
    <name type="scientific">marine sediment metagenome</name>
    <dbReference type="NCBI Taxonomy" id="412755"/>
    <lineage>
        <taxon>unclassified sequences</taxon>
        <taxon>metagenomes</taxon>
        <taxon>ecological metagenomes</taxon>
    </lineage>
</organism>
<protein>
    <submittedName>
        <fullName evidence="1">Uncharacterized protein</fullName>
    </submittedName>
</protein>
<name>A0A0F9MXV3_9ZZZZ</name>
<reference evidence="1" key="1">
    <citation type="journal article" date="2015" name="Nature">
        <title>Complex archaea that bridge the gap between prokaryotes and eukaryotes.</title>
        <authorList>
            <person name="Spang A."/>
            <person name="Saw J.H."/>
            <person name="Jorgensen S.L."/>
            <person name="Zaremba-Niedzwiedzka K."/>
            <person name="Martijn J."/>
            <person name="Lind A.E."/>
            <person name="van Eijk R."/>
            <person name="Schleper C."/>
            <person name="Guy L."/>
            <person name="Ettema T.J."/>
        </authorList>
    </citation>
    <scope>NUCLEOTIDE SEQUENCE</scope>
</reference>
<proteinExistence type="predicted"/>
<gene>
    <name evidence="1" type="ORF">LCGC14_1019300</name>
</gene>
<comment type="caution">
    <text evidence="1">The sequence shown here is derived from an EMBL/GenBank/DDBJ whole genome shotgun (WGS) entry which is preliminary data.</text>
</comment>
<accession>A0A0F9MXV3</accession>
<dbReference type="EMBL" id="LAZR01004061">
    <property type="protein sequence ID" value="KKN12150.1"/>
    <property type="molecule type" value="Genomic_DNA"/>
</dbReference>
<evidence type="ECO:0000313" key="1">
    <source>
        <dbReference type="EMBL" id="KKN12150.1"/>
    </source>
</evidence>
<sequence>MANIHEIETRLEELEEAHDSEIYDIKQRLEKLELSLQLHRSTSGDESLALSNRLAYIHEREAFASALLER</sequence>